<protein>
    <submittedName>
        <fullName evidence="9">Lysine transporter LysE</fullName>
    </submittedName>
    <submittedName>
        <fullName evidence="8">Threonine/homoserine/homoserine lactone efflux protein</fullName>
    </submittedName>
</protein>
<dbReference type="GO" id="GO:0042970">
    <property type="term" value="F:homoserine transmembrane transporter activity"/>
    <property type="evidence" value="ECO:0007669"/>
    <property type="project" value="TreeGrafter"/>
</dbReference>
<proteinExistence type="inferred from homology"/>
<sequence>MPLDFYLTSLIIVATPGTGALYTLTVALSGGGRLATIAAFGCTLGILPHMAAASFGLAAILAANEALFQAVKIAGVIYLLYMAASLWRGGEIAISQEPSQPDQPGRIIGKAVLINLLNSKLSLFFLAFLPQFVDGNDPYATRQFVLCSGLFMAMTFIVFALYGWMASGLRKHILSKPRMVKTLYKGFSVAFLVMSVRLALAER</sequence>
<keyword evidence="4 7" id="KW-0812">Transmembrane</keyword>
<dbReference type="STRING" id="887144.BJF91_19715"/>
<evidence type="ECO:0000256" key="3">
    <source>
        <dbReference type="ARBA" id="ARBA00022475"/>
    </source>
</evidence>
<organism evidence="9 10">
    <name type="scientific">Allorhizobium taibaishanense</name>
    <dbReference type="NCBI Taxonomy" id="887144"/>
    <lineage>
        <taxon>Bacteria</taxon>
        <taxon>Pseudomonadati</taxon>
        <taxon>Pseudomonadota</taxon>
        <taxon>Alphaproteobacteria</taxon>
        <taxon>Hyphomicrobiales</taxon>
        <taxon>Rhizobiaceae</taxon>
        <taxon>Rhizobium/Agrobacterium group</taxon>
        <taxon>Allorhizobium</taxon>
    </lineage>
</organism>
<dbReference type="OrthoDB" id="9804822at2"/>
<name>A0A1Q9A486_9HYPH</name>
<dbReference type="PIRSF" id="PIRSF006324">
    <property type="entry name" value="LeuE"/>
    <property type="match status" value="1"/>
</dbReference>
<accession>A0A1Q9A486</accession>
<dbReference type="GO" id="GO:0005886">
    <property type="term" value="C:plasma membrane"/>
    <property type="evidence" value="ECO:0007669"/>
    <property type="project" value="UniProtKB-SubCell"/>
</dbReference>
<evidence type="ECO:0000313" key="10">
    <source>
        <dbReference type="Proteomes" id="UP000185598"/>
    </source>
</evidence>
<feature type="transmembrane region" description="Helical" evidence="7">
    <location>
        <begin position="6"/>
        <end position="27"/>
    </location>
</feature>
<dbReference type="InterPro" id="IPR001123">
    <property type="entry name" value="LeuE-type"/>
</dbReference>
<comment type="caution">
    <text evidence="9">The sequence shown here is derived from an EMBL/GenBank/DDBJ whole genome shotgun (WGS) entry which is preliminary data.</text>
</comment>
<evidence type="ECO:0000256" key="7">
    <source>
        <dbReference type="SAM" id="Phobius"/>
    </source>
</evidence>
<dbReference type="PANTHER" id="PTHR30086:SF14">
    <property type="entry name" value="HOMOSERINE_HOMOSERINE LACTONE EFFLUX PROTEIN"/>
    <property type="match status" value="1"/>
</dbReference>
<reference evidence="8 11" key="2">
    <citation type="submission" date="2020-08" db="EMBL/GenBank/DDBJ databases">
        <title>Genomic Encyclopedia of Type Strains, Phase IV (KMG-IV): sequencing the most valuable type-strain genomes for metagenomic binning, comparative biology and taxonomic classification.</title>
        <authorList>
            <person name="Goeker M."/>
        </authorList>
    </citation>
    <scope>NUCLEOTIDE SEQUENCE [LARGE SCALE GENOMIC DNA]</scope>
    <source>
        <strain evidence="8 11">DSM 100021</strain>
    </source>
</reference>
<feature type="transmembrane region" description="Helical" evidence="7">
    <location>
        <begin position="66"/>
        <end position="87"/>
    </location>
</feature>
<dbReference type="EMBL" id="MKIN01000022">
    <property type="protein sequence ID" value="OLP49287.1"/>
    <property type="molecule type" value="Genomic_DNA"/>
</dbReference>
<evidence type="ECO:0000256" key="2">
    <source>
        <dbReference type="ARBA" id="ARBA00007928"/>
    </source>
</evidence>
<comment type="similarity">
    <text evidence="2">Belongs to the Rht family.</text>
</comment>
<feature type="transmembrane region" description="Helical" evidence="7">
    <location>
        <begin position="141"/>
        <end position="162"/>
    </location>
</feature>
<keyword evidence="3" id="KW-1003">Cell membrane</keyword>
<dbReference type="Proteomes" id="UP000544107">
    <property type="component" value="Unassembled WGS sequence"/>
</dbReference>
<feature type="transmembrane region" description="Helical" evidence="7">
    <location>
        <begin position="34"/>
        <end position="60"/>
    </location>
</feature>
<evidence type="ECO:0000256" key="4">
    <source>
        <dbReference type="ARBA" id="ARBA00022692"/>
    </source>
</evidence>
<feature type="transmembrane region" description="Helical" evidence="7">
    <location>
        <begin position="107"/>
        <end position="129"/>
    </location>
</feature>
<dbReference type="PANTHER" id="PTHR30086">
    <property type="entry name" value="ARGININE EXPORTER PROTEIN ARGO"/>
    <property type="match status" value="1"/>
</dbReference>
<reference evidence="9 10" key="1">
    <citation type="submission" date="2016-09" db="EMBL/GenBank/DDBJ databases">
        <title>Rhizobium oryziradicis sp. nov., isolated from the root of rice.</title>
        <authorList>
            <person name="Zhao J."/>
            <person name="Zhang X."/>
        </authorList>
    </citation>
    <scope>NUCLEOTIDE SEQUENCE [LARGE SCALE GENOMIC DNA]</scope>
    <source>
        <strain evidence="9 10">14971</strain>
    </source>
</reference>
<evidence type="ECO:0000256" key="5">
    <source>
        <dbReference type="ARBA" id="ARBA00022989"/>
    </source>
</evidence>
<evidence type="ECO:0000256" key="6">
    <source>
        <dbReference type="ARBA" id="ARBA00023136"/>
    </source>
</evidence>
<gene>
    <name evidence="9" type="ORF">BJF91_19715</name>
    <name evidence="8" type="ORF">GGQ71_000566</name>
</gene>
<dbReference type="AlphaFoldDB" id="A0A1Q9A486"/>
<dbReference type="Proteomes" id="UP000185598">
    <property type="component" value="Unassembled WGS sequence"/>
</dbReference>
<keyword evidence="5 7" id="KW-1133">Transmembrane helix</keyword>
<dbReference type="Pfam" id="PF01810">
    <property type="entry name" value="LysE"/>
    <property type="match status" value="1"/>
</dbReference>
<evidence type="ECO:0000256" key="1">
    <source>
        <dbReference type="ARBA" id="ARBA00004651"/>
    </source>
</evidence>
<dbReference type="RefSeq" id="WP_075615076.1">
    <property type="nucleotide sequence ID" value="NZ_JACIED010000001.1"/>
</dbReference>
<comment type="subcellular location">
    <subcellularLocation>
        <location evidence="1">Cell membrane</location>
        <topology evidence="1">Multi-pass membrane protein</topology>
    </subcellularLocation>
</comment>
<feature type="transmembrane region" description="Helical" evidence="7">
    <location>
        <begin position="183"/>
        <end position="200"/>
    </location>
</feature>
<keyword evidence="10" id="KW-1185">Reference proteome</keyword>
<dbReference type="EMBL" id="JACIED010000001">
    <property type="protein sequence ID" value="MBB4006330.1"/>
    <property type="molecule type" value="Genomic_DNA"/>
</dbReference>
<evidence type="ECO:0000313" key="8">
    <source>
        <dbReference type="EMBL" id="MBB4006330.1"/>
    </source>
</evidence>
<evidence type="ECO:0000313" key="11">
    <source>
        <dbReference type="Proteomes" id="UP000544107"/>
    </source>
</evidence>
<keyword evidence="6 7" id="KW-0472">Membrane</keyword>
<evidence type="ECO:0000313" key="9">
    <source>
        <dbReference type="EMBL" id="OLP49287.1"/>
    </source>
</evidence>